<proteinExistence type="predicted"/>
<dbReference type="KEGG" id="rsn:RSPO_m00097"/>
<feature type="compositionally biased region" description="Basic residues" evidence="1">
    <location>
        <begin position="38"/>
        <end position="49"/>
    </location>
</feature>
<evidence type="ECO:0000313" key="2">
    <source>
        <dbReference type="EMBL" id="AEG70739.1"/>
    </source>
</evidence>
<organism evidence="2 3">
    <name type="scientific">Ralstonia solanacearum (strain Po82)</name>
    <dbReference type="NCBI Taxonomy" id="1031711"/>
    <lineage>
        <taxon>Bacteria</taxon>
        <taxon>Pseudomonadati</taxon>
        <taxon>Pseudomonadota</taxon>
        <taxon>Betaproteobacteria</taxon>
        <taxon>Burkholderiales</taxon>
        <taxon>Burkholderiaceae</taxon>
        <taxon>Ralstonia</taxon>
        <taxon>Ralstonia solanacearum species complex</taxon>
    </lineage>
</organism>
<dbReference type="EMBL" id="CP002820">
    <property type="protein sequence ID" value="AEG70739.1"/>
    <property type="molecule type" value="Genomic_DNA"/>
</dbReference>
<dbReference type="AlphaFoldDB" id="F6G774"/>
<reference evidence="2 3" key="1">
    <citation type="journal article" date="2011" name="J. Bacteriol.">
        <title>Complete genome sequence of the plant pathogen Ralstonia solanacearum strain Po82.</title>
        <authorList>
            <person name="Xu J."/>
            <person name="Zheng H.J."/>
            <person name="Liu L."/>
            <person name="Pan Z.C."/>
            <person name="Prior P."/>
            <person name="Tang B."/>
            <person name="Xu J.S."/>
            <person name="Zhang H."/>
            <person name="Tian Q."/>
            <person name="Zhang L.Q."/>
            <person name="Feng J."/>
        </authorList>
    </citation>
    <scope>NUCLEOTIDE SEQUENCE [LARGE SCALE GENOMIC DNA]</scope>
    <source>
        <strain evidence="3">Po82</strain>
    </source>
</reference>
<geneLocation type="plasmid" evidence="3"/>
<protein>
    <submittedName>
        <fullName evidence="2">Uncharacterized protein</fullName>
    </submittedName>
</protein>
<accession>F6G774</accession>
<feature type="region of interest" description="Disordered" evidence="1">
    <location>
        <begin position="1"/>
        <end position="49"/>
    </location>
</feature>
<dbReference type="HOGENOM" id="CLU_3139907_0_0_4"/>
<dbReference type="Proteomes" id="UP000007953">
    <property type="component" value="Plasmid megaplasmid"/>
</dbReference>
<evidence type="ECO:0000256" key="1">
    <source>
        <dbReference type="SAM" id="MobiDB-lite"/>
    </source>
</evidence>
<dbReference type="PATRIC" id="fig|1031711.3.peg.3372"/>
<evidence type="ECO:0000313" key="3">
    <source>
        <dbReference type="Proteomes" id="UP000007953"/>
    </source>
</evidence>
<gene>
    <name evidence="2" type="ordered locus">RSPO_m00097</name>
</gene>
<keyword evidence="2" id="KW-0614">Plasmid</keyword>
<sequence>MRLSLHGLCTRWGRDMRTPARGRTSRPQDTADGTGYRGRARQPRRITER</sequence>
<name>F6G774_RALS8</name>